<dbReference type="Proteomes" id="UP000252530">
    <property type="component" value="Unassembled WGS sequence"/>
</dbReference>
<sequence>MDTGNAAWMLMAATLVFVMTPGIALFYGGMVRAKSVLNMLMLSAGALAVTAIVWTLWGWSIAFAGDDIGGIFGDPAKGFLLKDAIVSNNGVFTAADSSGNYPANINIAFQAALAMFAVALISGALAERIRYSSWMLFVVLWITFVYAPLAHMTWNGGLLSATGAISQAIGAPIRDFAGGSVIQVNAAIAALVIVLVIGTRKDFGKQLPRPHNVPLVLIGAFLLWFGWFGFTGGSALAANGTAGYVWMSTAISGAAGMLAWGFTEKIRSGHYTAVGAASGIISGLAAITPGANVVSPLWALVIGAIAGLLACLACGMKNRFGYDDSLDVVAVQGVSALLGIVLVGVFAEGTGLVFGGWRQLLAQVCLAVVTLLYSGALTALIAFVLEKTIGWRVSDADELRGMDLIDQGEQAYDFARLPSLLLAGNRDDSVPGEAASLQVELDDFRLASPSLSDDSKQADESAQTVDSVESWSGEAQEDSKSAQQSDTQSVKDDENPKEDQQ</sequence>
<comment type="subcellular location">
    <subcellularLocation>
        <location evidence="9">Cell membrane</location>
        <topology evidence="9">Multi-pass membrane protein</topology>
    </subcellularLocation>
    <subcellularLocation>
        <location evidence="1">Membrane</location>
        <topology evidence="1">Multi-pass membrane protein</topology>
    </subcellularLocation>
</comment>
<dbReference type="OrthoDB" id="9814202at2"/>
<feature type="transmembrane region" description="Helical" evidence="9">
    <location>
        <begin position="6"/>
        <end position="27"/>
    </location>
</feature>
<keyword evidence="3 9" id="KW-0813">Transport</keyword>
<dbReference type="PANTHER" id="PTHR43029:SF10">
    <property type="entry name" value="AMMONIUM TRANSPORTER MEP2"/>
    <property type="match status" value="1"/>
</dbReference>
<comment type="caution">
    <text evidence="12">The sequence shown here is derived from an EMBL/GenBank/DDBJ whole genome shotgun (WGS) entry which is preliminary data.</text>
</comment>
<feature type="transmembrane region" description="Helical" evidence="9">
    <location>
        <begin position="297"/>
        <end position="316"/>
    </location>
</feature>
<feature type="compositionally biased region" description="Basic and acidic residues" evidence="10">
    <location>
        <begin position="489"/>
        <end position="501"/>
    </location>
</feature>
<evidence type="ECO:0000256" key="8">
    <source>
        <dbReference type="ARBA" id="ARBA00050025"/>
    </source>
</evidence>
<feature type="transmembrane region" description="Helical" evidence="9">
    <location>
        <begin position="269"/>
        <end position="291"/>
    </location>
</feature>
<keyword evidence="5 9" id="KW-1133">Transmembrane helix</keyword>
<protein>
    <recommendedName>
        <fullName evidence="8 9">Ammonium transporter</fullName>
    </recommendedName>
</protein>
<feature type="transmembrane region" description="Helical" evidence="9">
    <location>
        <begin position="242"/>
        <end position="262"/>
    </location>
</feature>
<evidence type="ECO:0000313" key="13">
    <source>
        <dbReference type="Proteomes" id="UP000252530"/>
    </source>
</evidence>
<feature type="compositionally biased region" description="Polar residues" evidence="10">
    <location>
        <begin position="460"/>
        <end position="470"/>
    </location>
</feature>
<dbReference type="NCBIfam" id="TIGR00836">
    <property type="entry name" value="amt"/>
    <property type="match status" value="1"/>
</dbReference>
<dbReference type="Pfam" id="PF00909">
    <property type="entry name" value="Ammonium_transp"/>
    <property type="match status" value="1"/>
</dbReference>
<organism evidence="12 13">
    <name type="scientific">Bifidobacterium aemilianum</name>
    <dbReference type="NCBI Taxonomy" id="2493120"/>
    <lineage>
        <taxon>Bacteria</taxon>
        <taxon>Bacillati</taxon>
        <taxon>Actinomycetota</taxon>
        <taxon>Actinomycetes</taxon>
        <taxon>Bifidobacteriales</taxon>
        <taxon>Bifidobacteriaceae</taxon>
        <taxon>Bifidobacterium</taxon>
    </lineage>
</organism>
<evidence type="ECO:0000259" key="11">
    <source>
        <dbReference type="Pfam" id="PF00909"/>
    </source>
</evidence>
<keyword evidence="7 9" id="KW-0924">Ammonia transport</keyword>
<dbReference type="AlphaFoldDB" id="A0A366K814"/>
<feature type="transmembrane region" description="Helical" evidence="9">
    <location>
        <begin position="181"/>
        <end position="199"/>
    </location>
</feature>
<evidence type="ECO:0000256" key="7">
    <source>
        <dbReference type="ARBA" id="ARBA00023177"/>
    </source>
</evidence>
<feature type="transmembrane region" description="Helical" evidence="9">
    <location>
        <begin position="328"/>
        <end position="354"/>
    </location>
</feature>
<dbReference type="Gene3D" id="1.10.3430.10">
    <property type="entry name" value="Ammonium transporter AmtB like domains"/>
    <property type="match status" value="1"/>
</dbReference>
<evidence type="ECO:0000256" key="2">
    <source>
        <dbReference type="ARBA" id="ARBA00005887"/>
    </source>
</evidence>
<evidence type="ECO:0000256" key="3">
    <source>
        <dbReference type="ARBA" id="ARBA00022448"/>
    </source>
</evidence>
<evidence type="ECO:0000256" key="1">
    <source>
        <dbReference type="ARBA" id="ARBA00004141"/>
    </source>
</evidence>
<feature type="transmembrane region" description="Helical" evidence="9">
    <location>
        <begin position="107"/>
        <end position="126"/>
    </location>
</feature>
<reference evidence="12 13" key="1">
    <citation type="submission" date="2017-10" db="EMBL/GenBank/DDBJ databases">
        <title>Bifidobacterium xylocopum sp. nov. and Bifidobacterium aemilianum sp. nov., from the carpenter bee (Xylocopa violacea) digestive tract.</title>
        <authorList>
            <person name="Alberoni D."/>
            <person name="Baffoni L."/>
            <person name="Di Gioia D."/>
            <person name="Gaggia F."/>
            <person name="Biavati B."/>
        </authorList>
    </citation>
    <scope>NUCLEOTIDE SEQUENCE [LARGE SCALE GENOMIC DNA]</scope>
    <source>
        <strain evidence="12 13">XV10</strain>
    </source>
</reference>
<dbReference type="InterPro" id="IPR024041">
    <property type="entry name" value="NH4_transpt_AmtB-like_dom"/>
</dbReference>
<evidence type="ECO:0000256" key="6">
    <source>
        <dbReference type="ARBA" id="ARBA00023136"/>
    </source>
</evidence>
<feature type="transmembrane region" description="Helical" evidence="9">
    <location>
        <begin position="360"/>
        <end position="385"/>
    </location>
</feature>
<evidence type="ECO:0000313" key="12">
    <source>
        <dbReference type="EMBL" id="RBP97890.1"/>
    </source>
</evidence>
<dbReference type="InterPro" id="IPR018047">
    <property type="entry name" value="Ammonium_transpt_CS"/>
</dbReference>
<dbReference type="EMBL" id="PDCG01000003">
    <property type="protein sequence ID" value="RBP97890.1"/>
    <property type="molecule type" value="Genomic_DNA"/>
</dbReference>
<evidence type="ECO:0000256" key="9">
    <source>
        <dbReference type="RuleBase" id="RU362002"/>
    </source>
</evidence>
<name>A0A366K814_9BIFI</name>
<keyword evidence="13" id="KW-1185">Reference proteome</keyword>
<dbReference type="PROSITE" id="PS01219">
    <property type="entry name" value="AMMONIUM_TRANSP"/>
    <property type="match status" value="1"/>
</dbReference>
<comment type="similarity">
    <text evidence="2 9">Belongs to the ammonia transporter channel (TC 1.A.11.2) family.</text>
</comment>
<feature type="transmembrane region" description="Helical" evidence="9">
    <location>
        <begin position="133"/>
        <end position="154"/>
    </location>
</feature>
<dbReference type="InterPro" id="IPR029020">
    <property type="entry name" value="Ammonium/urea_transptr"/>
</dbReference>
<dbReference type="GO" id="GO:0005886">
    <property type="term" value="C:plasma membrane"/>
    <property type="evidence" value="ECO:0007669"/>
    <property type="project" value="UniProtKB-SubCell"/>
</dbReference>
<dbReference type="PANTHER" id="PTHR43029">
    <property type="entry name" value="AMMONIUM TRANSPORTER MEP2"/>
    <property type="match status" value="1"/>
</dbReference>
<evidence type="ECO:0000256" key="4">
    <source>
        <dbReference type="ARBA" id="ARBA00022692"/>
    </source>
</evidence>
<keyword evidence="4 9" id="KW-0812">Transmembrane</keyword>
<accession>A0A366K814</accession>
<dbReference type="GO" id="GO:0008519">
    <property type="term" value="F:ammonium channel activity"/>
    <property type="evidence" value="ECO:0007669"/>
    <property type="project" value="InterPro"/>
</dbReference>
<dbReference type="SUPFAM" id="SSF111352">
    <property type="entry name" value="Ammonium transporter"/>
    <property type="match status" value="1"/>
</dbReference>
<gene>
    <name evidence="12" type="ORF">CRD60_04725</name>
</gene>
<feature type="region of interest" description="Disordered" evidence="10">
    <location>
        <begin position="448"/>
        <end position="501"/>
    </location>
</feature>
<feature type="domain" description="Ammonium transporter AmtB-like" evidence="11">
    <location>
        <begin position="7"/>
        <end position="412"/>
    </location>
</feature>
<evidence type="ECO:0000256" key="10">
    <source>
        <dbReference type="SAM" id="MobiDB-lite"/>
    </source>
</evidence>
<dbReference type="InterPro" id="IPR001905">
    <property type="entry name" value="Ammonium_transpt"/>
</dbReference>
<feature type="transmembrane region" description="Helical" evidence="9">
    <location>
        <begin position="39"/>
        <end position="57"/>
    </location>
</feature>
<proteinExistence type="inferred from homology"/>
<feature type="transmembrane region" description="Helical" evidence="9">
    <location>
        <begin position="211"/>
        <end position="230"/>
    </location>
</feature>
<keyword evidence="6 9" id="KW-0472">Membrane</keyword>
<evidence type="ECO:0000256" key="5">
    <source>
        <dbReference type="ARBA" id="ARBA00022989"/>
    </source>
</evidence>